<comment type="caution">
    <text evidence="1">The sequence shown here is derived from an EMBL/GenBank/DDBJ whole genome shotgun (WGS) entry which is preliminary data.</text>
</comment>
<sequence>MRENIRRTARLLREAAKELENEASRRKVVLSRKTGEFDSDIEDLDIQNEKTEAFLEEFKRIYNQSFGDVKEVKKYYDYDSGRFYISISTDPDCEIPDDIDSETENAIYEEIDMTLSWYIEELIKNIEQTLGYSIKIMEDTPMSFTLVINAYEIVSIYEVIKVLDELKDEGELTATNIMDTLQMWPKLFVGHKENWYEELIKQLKSYCARAEEDYRKVFDLIHDFESLLSDREYWQEIVDSVIKNIKSE</sequence>
<accession>A0A7J3SL57</accession>
<dbReference type="EMBL" id="DTLS01000108">
    <property type="protein sequence ID" value="HGZ60314.1"/>
    <property type="molecule type" value="Genomic_DNA"/>
</dbReference>
<proteinExistence type="predicted"/>
<protein>
    <submittedName>
        <fullName evidence="1">Uncharacterized protein</fullName>
    </submittedName>
</protein>
<name>A0A7J3SL57_9CREN</name>
<evidence type="ECO:0000313" key="1">
    <source>
        <dbReference type="EMBL" id="HGZ60314.1"/>
    </source>
</evidence>
<gene>
    <name evidence="1" type="ORF">ENW83_03805</name>
</gene>
<reference evidence="1" key="1">
    <citation type="journal article" date="2020" name="mSystems">
        <title>Genome- and Community-Level Interaction Insights into Carbon Utilization and Element Cycling Functions of Hydrothermarchaeota in Hydrothermal Sediment.</title>
        <authorList>
            <person name="Zhou Z."/>
            <person name="Liu Y."/>
            <person name="Xu W."/>
            <person name="Pan J."/>
            <person name="Luo Z.H."/>
            <person name="Li M."/>
        </authorList>
    </citation>
    <scope>NUCLEOTIDE SEQUENCE [LARGE SCALE GENOMIC DNA]</scope>
    <source>
        <strain evidence="1">SpSt-885</strain>
    </source>
</reference>
<organism evidence="1">
    <name type="scientific">Fervidicoccus fontis</name>
    <dbReference type="NCBI Taxonomy" id="683846"/>
    <lineage>
        <taxon>Archaea</taxon>
        <taxon>Thermoproteota</taxon>
        <taxon>Thermoprotei</taxon>
        <taxon>Fervidicoccales</taxon>
        <taxon>Fervidicoccaceae</taxon>
        <taxon>Fervidicoccus</taxon>
    </lineage>
</organism>
<dbReference type="AlphaFoldDB" id="A0A7J3SL57"/>